<sequence length="106" mass="12856">MKVNKQNVFQTVQGLKLFLKVTFEEHVYETFTSSVRDWSTMWERFKQWLLHDPMRDTHSTVLAFAETLTDYDSFEWQLKQSLTLHERFWNQVHSNLCRAKVLLDSR</sequence>
<accession>A0A4Y2QQF8</accession>
<comment type="caution">
    <text evidence="1">The sequence shown here is derived from an EMBL/GenBank/DDBJ whole genome shotgun (WGS) entry which is preliminary data.</text>
</comment>
<evidence type="ECO:0000313" key="1">
    <source>
        <dbReference type="EMBL" id="GBN65587.1"/>
    </source>
</evidence>
<protein>
    <submittedName>
        <fullName evidence="1">Uncharacterized protein</fullName>
    </submittedName>
</protein>
<dbReference type="Proteomes" id="UP000499080">
    <property type="component" value="Unassembled WGS sequence"/>
</dbReference>
<proteinExistence type="predicted"/>
<gene>
    <name evidence="1" type="ORF">AVEN_224619_1</name>
</gene>
<dbReference type="EMBL" id="BGPR01222558">
    <property type="protein sequence ID" value="GBN65587.1"/>
    <property type="molecule type" value="Genomic_DNA"/>
</dbReference>
<name>A0A4Y2QQF8_ARAVE</name>
<evidence type="ECO:0000313" key="2">
    <source>
        <dbReference type="Proteomes" id="UP000499080"/>
    </source>
</evidence>
<organism evidence="1 2">
    <name type="scientific">Araneus ventricosus</name>
    <name type="common">Orbweaver spider</name>
    <name type="synonym">Epeira ventricosa</name>
    <dbReference type="NCBI Taxonomy" id="182803"/>
    <lineage>
        <taxon>Eukaryota</taxon>
        <taxon>Metazoa</taxon>
        <taxon>Ecdysozoa</taxon>
        <taxon>Arthropoda</taxon>
        <taxon>Chelicerata</taxon>
        <taxon>Arachnida</taxon>
        <taxon>Araneae</taxon>
        <taxon>Araneomorphae</taxon>
        <taxon>Entelegynae</taxon>
        <taxon>Araneoidea</taxon>
        <taxon>Araneidae</taxon>
        <taxon>Araneus</taxon>
    </lineage>
</organism>
<reference evidence="1 2" key="1">
    <citation type="journal article" date="2019" name="Sci. Rep.">
        <title>Orb-weaving spider Araneus ventricosus genome elucidates the spidroin gene catalogue.</title>
        <authorList>
            <person name="Kono N."/>
            <person name="Nakamura H."/>
            <person name="Ohtoshi R."/>
            <person name="Moran D.A.P."/>
            <person name="Shinohara A."/>
            <person name="Yoshida Y."/>
            <person name="Fujiwara M."/>
            <person name="Mori M."/>
            <person name="Tomita M."/>
            <person name="Arakawa K."/>
        </authorList>
    </citation>
    <scope>NUCLEOTIDE SEQUENCE [LARGE SCALE GENOMIC DNA]</scope>
</reference>
<keyword evidence="2" id="KW-1185">Reference proteome</keyword>
<dbReference type="AlphaFoldDB" id="A0A4Y2QQF8"/>